<evidence type="ECO:0008006" key="2">
    <source>
        <dbReference type="Google" id="ProtNLM"/>
    </source>
</evidence>
<dbReference type="InterPro" id="IPR032466">
    <property type="entry name" value="Metal_Hydrolase"/>
</dbReference>
<reference evidence="1" key="1">
    <citation type="journal article" date="2014" name="Front. Microbiol.">
        <title>High frequency of phylogenetically diverse reductive dehalogenase-homologous genes in deep subseafloor sedimentary metagenomes.</title>
        <authorList>
            <person name="Kawai M."/>
            <person name="Futagami T."/>
            <person name="Toyoda A."/>
            <person name="Takaki Y."/>
            <person name="Nishi S."/>
            <person name="Hori S."/>
            <person name="Arai W."/>
            <person name="Tsubouchi T."/>
            <person name="Morono Y."/>
            <person name="Uchiyama I."/>
            <person name="Ito T."/>
            <person name="Fujiyama A."/>
            <person name="Inagaki F."/>
            <person name="Takami H."/>
        </authorList>
    </citation>
    <scope>NUCLEOTIDE SEQUENCE</scope>
    <source>
        <strain evidence="1">Expedition CK06-06</strain>
    </source>
</reference>
<proteinExistence type="predicted"/>
<dbReference type="SUPFAM" id="SSF51556">
    <property type="entry name" value="Metallo-dependent hydrolases"/>
    <property type="match status" value="1"/>
</dbReference>
<gene>
    <name evidence="1" type="ORF">S03H2_04064</name>
</gene>
<accession>X1EFD7</accession>
<protein>
    <recommendedName>
        <fullName evidence="2">Membrane dipeptidase</fullName>
    </recommendedName>
</protein>
<name>X1EFD7_9ZZZZ</name>
<dbReference type="CDD" id="cd01301">
    <property type="entry name" value="rDP_like"/>
    <property type="match status" value="1"/>
</dbReference>
<dbReference type="InterPro" id="IPR008257">
    <property type="entry name" value="Pept_M19"/>
</dbReference>
<comment type="caution">
    <text evidence="1">The sequence shown here is derived from an EMBL/GenBank/DDBJ whole genome shotgun (WGS) entry which is preliminary data.</text>
</comment>
<dbReference type="Gene3D" id="3.20.20.140">
    <property type="entry name" value="Metal-dependent hydrolases"/>
    <property type="match status" value="1"/>
</dbReference>
<dbReference type="EMBL" id="BARU01001574">
    <property type="protein sequence ID" value="GAH19035.1"/>
    <property type="molecule type" value="Genomic_DNA"/>
</dbReference>
<dbReference type="PANTHER" id="PTHR10443">
    <property type="entry name" value="MICROSOMAL DIPEPTIDASE"/>
    <property type="match status" value="1"/>
</dbReference>
<evidence type="ECO:0000313" key="1">
    <source>
        <dbReference type="EMBL" id="GAH19035.1"/>
    </source>
</evidence>
<sequence length="321" mass="36319">MVNNFKFSVLDGHIDTIKKSSRDKRDFSVRSEIGHYDLPRMDEGNVQAAIFAIYPASSINRILKGLDLWFKFVFNPLNGLMQIKRIDDFAKIQASGKRGAILHFEGAGGIDKTFRLLRIAYRLGLRTMGLSWSNVNKFATGVMFNDPQKETGLTKEGIKFVAEAQALGITIDVSHLNEPSFWDVYEITEKPIFASHSNARAIVNHPRNLTDEQIKAIHEKHGTVGINFVMGFLNAKEPGMYNYNLNFDSIKKHIDHLVEIASIDIVAIGSDFDGAATPTCVKDCSMFPRLWDYLLENGYSEQDIEKISHTNLLQVFKKTWK</sequence>
<dbReference type="PANTHER" id="PTHR10443:SF12">
    <property type="entry name" value="DIPEPTIDASE"/>
    <property type="match status" value="1"/>
</dbReference>
<dbReference type="AlphaFoldDB" id="X1EFD7"/>
<dbReference type="GO" id="GO:0070573">
    <property type="term" value="F:metallodipeptidase activity"/>
    <property type="evidence" value="ECO:0007669"/>
    <property type="project" value="InterPro"/>
</dbReference>
<dbReference type="Pfam" id="PF01244">
    <property type="entry name" value="Peptidase_M19"/>
    <property type="match status" value="1"/>
</dbReference>
<dbReference type="PROSITE" id="PS51365">
    <property type="entry name" value="RENAL_DIPEPTIDASE_2"/>
    <property type="match status" value="1"/>
</dbReference>
<organism evidence="1">
    <name type="scientific">marine sediment metagenome</name>
    <dbReference type="NCBI Taxonomy" id="412755"/>
    <lineage>
        <taxon>unclassified sequences</taxon>
        <taxon>metagenomes</taxon>
        <taxon>ecological metagenomes</taxon>
    </lineage>
</organism>
<dbReference type="GO" id="GO:0006508">
    <property type="term" value="P:proteolysis"/>
    <property type="evidence" value="ECO:0007669"/>
    <property type="project" value="InterPro"/>
</dbReference>